<dbReference type="AlphaFoldDB" id="A0A060SDN2"/>
<dbReference type="GO" id="GO:0005739">
    <property type="term" value="C:mitochondrion"/>
    <property type="evidence" value="ECO:0007669"/>
    <property type="project" value="TreeGrafter"/>
</dbReference>
<dbReference type="GO" id="GO:0090324">
    <property type="term" value="P:negative regulation of oxidative phosphorylation"/>
    <property type="evidence" value="ECO:0007669"/>
    <property type="project" value="InterPro"/>
</dbReference>
<dbReference type="InterPro" id="IPR045296">
    <property type="entry name" value="Complex1_LYR_ETFRF1_LYRM5"/>
</dbReference>
<dbReference type="GO" id="GO:0022904">
    <property type="term" value="P:respiratory electron transport chain"/>
    <property type="evidence" value="ECO:0007669"/>
    <property type="project" value="TreeGrafter"/>
</dbReference>
<dbReference type="PANTHER" id="PTHR21024:SF0">
    <property type="entry name" value="ELECTRON TRANSFER FLAVOPROTEIN REGULATORY FACTOR 1"/>
    <property type="match status" value="1"/>
</dbReference>
<proteinExistence type="inferred from homology"/>
<dbReference type="HOGENOM" id="CLU_141157_2_1_1"/>
<gene>
    <name evidence="3" type="ORF">BN946_scf184980.g21</name>
</gene>
<reference evidence="3" key="1">
    <citation type="submission" date="2014-01" db="EMBL/GenBank/DDBJ databases">
        <title>The genome of the white-rot fungus Pycnoporus cinnabarinus: a basidiomycete model with a versatile arsenal for lignocellulosic biomass breakdown.</title>
        <authorList>
            <person name="Levasseur A."/>
            <person name="Lomascolo A."/>
            <person name="Ruiz-Duenas F.J."/>
            <person name="Uzan E."/>
            <person name="Piumi F."/>
            <person name="Kues U."/>
            <person name="Ram A.F.J."/>
            <person name="Murat C."/>
            <person name="Haon M."/>
            <person name="Benoit I."/>
            <person name="Arfi Y."/>
            <person name="Chevret D."/>
            <person name="Drula E."/>
            <person name="Kwon M.J."/>
            <person name="Gouret P."/>
            <person name="Lesage-Meessen L."/>
            <person name="Lombard V."/>
            <person name="Mariette J."/>
            <person name="Noirot C."/>
            <person name="Park J."/>
            <person name="Patyshakuliyeva A."/>
            <person name="Wieneger R.A.B."/>
            <person name="Wosten H.A.B."/>
            <person name="Martin F."/>
            <person name="Coutinho P.M."/>
            <person name="de Vries R."/>
            <person name="Martinez A.T."/>
            <person name="Klopp C."/>
            <person name="Pontarotti P."/>
            <person name="Henrissat B."/>
            <person name="Record E."/>
        </authorList>
    </citation>
    <scope>NUCLEOTIDE SEQUENCE [LARGE SCALE GENOMIC DNA]</scope>
    <source>
        <strain evidence="3">BRFM137</strain>
    </source>
</reference>
<comment type="caution">
    <text evidence="3">The sequence shown here is derived from an EMBL/GenBank/DDBJ whole genome shotgun (WGS) entry which is preliminary data.</text>
</comment>
<keyword evidence="4" id="KW-1185">Reference proteome</keyword>
<dbReference type="OrthoDB" id="10258445at2759"/>
<feature type="domain" description="Complex 1 LYR protein" evidence="2">
    <location>
        <begin position="9"/>
        <end position="59"/>
    </location>
</feature>
<dbReference type="Proteomes" id="UP000029665">
    <property type="component" value="Unassembled WGS sequence"/>
</dbReference>
<dbReference type="InterPro" id="IPR052000">
    <property type="entry name" value="ETFRF1"/>
</dbReference>
<evidence type="ECO:0000259" key="2">
    <source>
        <dbReference type="Pfam" id="PF05347"/>
    </source>
</evidence>
<evidence type="ECO:0000256" key="1">
    <source>
        <dbReference type="ARBA" id="ARBA00009508"/>
    </source>
</evidence>
<evidence type="ECO:0000313" key="3">
    <source>
        <dbReference type="EMBL" id="CDO72480.1"/>
    </source>
</evidence>
<dbReference type="InterPro" id="IPR008011">
    <property type="entry name" value="Complex1_LYR_dom"/>
</dbReference>
<dbReference type="EMBL" id="CCBP010000113">
    <property type="protein sequence ID" value="CDO72480.1"/>
    <property type="molecule type" value="Genomic_DNA"/>
</dbReference>
<dbReference type="Pfam" id="PF05347">
    <property type="entry name" value="Complex1_LYR"/>
    <property type="match status" value="1"/>
</dbReference>
<dbReference type="PANTHER" id="PTHR21024">
    <property type="entry name" value="GROWTH HORMONE-INDUCIBLE SOLUBLE PROTEIN-RELATED"/>
    <property type="match status" value="1"/>
</dbReference>
<name>A0A060SDN2_PYCCI</name>
<dbReference type="OMA" id="HRAFMSK"/>
<accession>A0A060SDN2</accession>
<comment type="similarity">
    <text evidence="1">Belongs to the complex I LYR family.</text>
</comment>
<dbReference type="CDD" id="cd20265">
    <property type="entry name" value="Complex1_LYR_ETFRF1_LYRM5"/>
    <property type="match status" value="1"/>
</dbReference>
<organism evidence="3 4">
    <name type="scientific">Pycnoporus cinnabarinus</name>
    <name type="common">Cinnabar-red polypore</name>
    <name type="synonym">Trametes cinnabarina</name>
    <dbReference type="NCBI Taxonomy" id="5643"/>
    <lineage>
        <taxon>Eukaryota</taxon>
        <taxon>Fungi</taxon>
        <taxon>Dikarya</taxon>
        <taxon>Basidiomycota</taxon>
        <taxon>Agaricomycotina</taxon>
        <taxon>Agaricomycetes</taxon>
        <taxon>Polyporales</taxon>
        <taxon>Polyporaceae</taxon>
        <taxon>Trametes</taxon>
    </lineage>
</organism>
<sequence length="91" mass="10989">MATRETRLRAISLYKELHRLGREYPDPAYNFHKKLRGLFEKNRNLSDPQEIEKAIKLGEYIRNETLALYSLRKYRYLKRMYPQDSLSDPPL</sequence>
<protein>
    <recommendedName>
        <fullName evidence="2">Complex 1 LYR protein domain-containing protein</fullName>
    </recommendedName>
</protein>
<dbReference type="STRING" id="5643.A0A060SDN2"/>
<evidence type="ECO:0000313" key="4">
    <source>
        <dbReference type="Proteomes" id="UP000029665"/>
    </source>
</evidence>